<name>A0A6L4WWT1_9BACT</name>
<dbReference type="AlphaFoldDB" id="A0A6L4WWT1"/>
<dbReference type="EMBL" id="WFKK01000001">
    <property type="protein sequence ID" value="KAB7891327.1"/>
    <property type="molecule type" value="Genomic_DNA"/>
</dbReference>
<gene>
    <name evidence="1" type="ORF">GBG19_00390</name>
</gene>
<comment type="caution">
    <text evidence="1">The sequence shown here is derived from an EMBL/GenBank/DDBJ whole genome shotgun (WGS) entry which is preliminary data.</text>
</comment>
<accession>A0A6L4WWT1</accession>
<evidence type="ECO:0000313" key="2">
    <source>
        <dbReference type="Proteomes" id="UP000472839"/>
    </source>
</evidence>
<dbReference type="Proteomes" id="UP000472839">
    <property type="component" value="Unassembled WGS sequence"/>
</dbReference>
<sequence length="160" mass="17254">MGAKELFSIALVMILTIGSISYVSGKGDAKILQQKIVQTHQTISTVREWATTFAGISVTKDYTGISMSALNAKGLHTYDVATGGYIKMPFEDTIQVSVSPSTNNKEFVIAISLNTSNNFTDVEKQIFEDKLNADNDSSSTAITGYTTTNADGTISFQFSN</sequence>
<reference evidence="1 2" key="1">
    <citation type="submission" date="2019-10" db="EMBL/GenBank/DDBJ databases">
        <title>Poseidonibacter ostreae sp. nov., isolated from the gut of the Ostrea denselamellosa.</title>
        <authorList>
            <person name="Choi A."/>
        </authorList>
    </citation>
    <scope>NUCLEOTIDE SEQUENCE [LARGE SCALE GENOMIC DNA]</scope>
    <source>
        <strain evidence="1 2">SJOD-M-33</strain>
    </source>
</reference>
<organism evidence="1 2">
    <name type="scientific">Poseidonibacter ostreae</name>
    <dbReference type="NCBI Taxonomy" id="2654171"/>
    <lineage>
        <taxon>Bacteria</taxon>
        <taxon>Pseudomonadati</taxon>
        <taxon>Campylobacterota</taxon>
        <taxon>Epsilonproteobacteria</taxon>
        <taxon>Campylobacterales</taxon>
        <taxon>Arcobacteraceae</taxon>
        <taxon>Poseidonibacter</taxon>
    </lineage>
</organism>
<proteinExistence type="predicted"/>
<protein>
    <submittedName>
        <fullName evidence="1">Uncharacterized protein</fullName>
    </submittedName>
</protein>
<dbReference type="RefSeq" id="WP_152279429.1">
    <property type="nucleotide sequence ID" value="NZ_WFKK01000001.1"/>
</dbReference>
<evidence type="ECO:0000313" key="1">
    <source>
        <dbReference type="EMBL" id="KAB7891327.1"/>
    </source>
</evidence>